<name>A0AA89BVZ6_PINIB</name>
<reference evidence="13" key="1">
    <citation type="submission" date="2019-08" db="EMBL/GenBank/DDBJ databases">
        <title>The improved chromosome-level genome for the pearl oyster Pinctada fucata martensii using PacBio sequencing and Hi-C.</title>
        <authorList>
            <person name="Zheng Z."/>
        </authorList>
    </citation>
    <scope>NUCLEOTIDE SEQUENCE</scope>
    <source>
        <strain evidence="13">ZZ-2019</strain>
        <tissue evidence="13">Adductor muscle</tissue>
    </source>
</reference>
<evidence type="ECO:0000256" key="6">
    <source>
        <dbReference type="ARBA" id="ARBA00023136"/>
    </source>
</evidence>
<accession>A0AA89BVZ6</accession>
<evidence type="ECO:0000313" key="14">
    <source>
        <dbReference type="Proteomes" id="UP001186944"/>
    </source>
</evidence>
<keyword evidence="14" id="KW-1185">Reference proteome</keyword>
<evidence type="ECO:0000256" key="12">
    <source>
        <dbReference type="SAM" id="MobiDB-lite"/>
    </source>
</evidence>
<dbReference type="EMBL" id="VSWD01000007">
    <property type="protein sequence ID" value="KAK3098233.1"/>
    <property type="molecule type" value="Genomic_DNA"/>
</dbReference>
<evidence type="ECO:0000256" key="11">
    <source>
        <dbReference type="ARBA" id="ARBA00078525"/>
    </source>
</evidence>
<dbReference type="HAMAP" id="MF_01416">
    <property type="entry name" value="ATP_synth_delta_bact"/>
    <property type="match status" value="1"/>
</dbReference>
<evidence type="ECO:0000256" key="8">
    <source>
        <dbReference type="ARBA" id="ARBA00033369"/>
    </source>
</evidence>
<feature type="compositionally biased region" description="Basic and acidic residues" evidence="12">
    <location>
        <begin position="267"/>
        <end position="302"/>
    </location>
</feature>
<dbReference type="NCBIfam" id="TIGR01145">
    <property type="entry name" value="ATP_synt_delta"/>
    <property type="match status" value="1"/>
</dbReference>
<dbReference type="GO" id="GO:0016020">
    <property type="term" value="C:membrane"/>
    <property type="evidence" value="ECO:0007669"/>
    <property type="project" value="UniProtKB-SubCell"/>
</dbReference>
<comment type="subunit">
    <text evidence="9">Component of the ATP synthase complex composed at least of ATP5F1A/subunit alpha, ATP5F1B/subunit beta, ATP5MC1/subunit c (homooctomer), MT-ATP6/subunit a, MT-ATP8/subunit 8, ATP5ME/subunit e, ATP5MF/subunit f, ATP5MG/subunit g, ATP5MK/subunit k, ATP5MJ/subunit j, ATP5F1C/subunit gamma, ATP5F1D/subunit delta, ATP5F1E/subunit epsilon, ATP5PF/subunit F6, ATP5PB/subunit b, ATP5PD/subunit d, ATP5PO/subunit OSCP. ATP synthase complex consists of a soluble F(1) head domain (subunits alpha(3) and beta(3)) - the catalytic core - and a membrane F(0) domain - the membrane proton channel (subunits c, a, 8, e, f, g, k and j). These two domains are linked by a central stalk (subunits gamma, delta, and epsilon) rotating inside the F1 region and a stationary peripheral stalk (subunits F6, b, d, and OSCP).</text>
</comment>
<dbReference type="PROSITE" id="PS00389">
    <property type="entry name" value="ATPASE_DELTA"/>
    <property type="match status" value="1"/>
</dbReference>
<dbReference type="Gene3D" id="1.10.520.20">
    <property type="entry name" value="N-terminal domain of the delta subunit of the F1F0-ATP synthase"/>
    <property type="match status" value="1"/>
</dbReference>
<keyword evidence="5" id="KW-0406">Ion transport</keyword>
<comment type="similarity">
    <text evidence="2">Belongs to the ATPase delta chain family.</text>
</comment>
<dbReference type="InterPro" id="IPR020781">
    <property type="entry name" value="ATPase_OSCP/d_CS"/>
</dbReference>
<organism evidence="13 14">
    <name type="scientific">Pinctada imbricata</name>
    <name type="common">Atlantic pearl-oyster</name>
    <name type="synonym">Pinctada martensii</name>
    <dbReference type="NCBI Taxonomy" id="66713"/>
    <lineage>
        <taxon>Eukaryota</taxon>
        <taxon>Metazoa</taxon>
        <taxon>Spiralia</taxon>
        <taxon>Lophotrochozoa</taxon>
        <taxon>Mollusca</taxon>
        <taxon>Bivalvia</taxon>
        <taxon>Autobranchia</taxon>
        <taxon>Pteriomorphia</taxon>
        <taxon>Pterioida</taxon>
        <taxon>Pterioidea</taxon>
        <taxon>Pteriidae</taxon>
        <taxon>Pinctada</taxon>
    </lineage>
</organism>
<keyword evidence="3" id="KW-0813">Transport</keyword>
<dbReference type="InterPro" id="IPR026015">
    <property type="entry name" value="ATP_synth_OSCP/delta_N_sf"/>
</dbReference>
<feature type="compositionally biased region" description="Basic and acidic residues" evidence="12">
    <location>
        <begin position="336"/>
        <end position="361"/>
    </location>
</feature>
<dbReference type="PRINTS" id="PR00125">
    <property type="entry name" value="ATPASEDELTA"/>
</dbReference>
<feature type="region of interest" description="Disordered" evidence="12">
    <location>
        <begin position="246"/>
        <end position="391"/>
    </location>
</feature>
<evidence type="ECO:0000256" key="2">
    <source>
        <dbReference type="ARBA" id="ARBA00007046"/>
    </source>
</evidence>
<evidence type="ECO:0000256" key="3">
    <source>
        <dbReference type="ARBA" id="ARBA00022448"/>
    </source>
</evidence>
<evidence type="ECO:0000256" key="5">
    <source>
        <dbReference type="ARBA" id="ARBA00023065"/>
    </source>
</evidence>
<evidence type="ECO:0000256" key="4">
    <source>
        <dbReference type="ARBA" id="ARBA00022781"/>
    </source>
</evidence>
<dbReference type="AlphaFoldDB" id="A0AA89BVZ6"/>
<dbReference type="GO" id="GO:0046933">
    <property type="term" value="F:proton-transporting ATP synthase activity, rotational mechanism"/>
    <property type="evidence" value="ECO:0007669"/>
    <property type="project" value="InterPro"/>
</dbReference>
<proteinExistence type="inferred from homology"/>
<evidence type="ECO:0000256" key="10">
    <source>
        <dbReference type="ARBA" id="ARBA00073432"/>
    </source>
</evidence>
<comment type="subcellular location">
    <subcellularLocation>
        <location evidence="1">Membrane</location>
    </subcellularLocation>
</comment>
<dbReference type="Pfam" id="PF00213">
    <property type="entry name" value="OSCP"/>
    <property type="match status" value="1"/>
</dbReference>
<dbReference type="SUPFAM" id="SSF47928">
    <property type="entry name" value="N-terminal domain of the delta subunit of the F1F0-ATP synthase"/>
    <property type="match status" value="1"/>
</dbReference>
<dbReference type="Proteomes" id="UP001186944">
    <property type="component" value="Unassembled WGS sequence"/>
</dbReference>
<evidence type="ECO:0000256" key="9">
    <source>
        <dbReference type="ARBA" id="ARBA00064647"/>
    </source>
</evidence>
<evidence type="ECO:0000256" key="7">
    <source>
        <dbReference type="ARBA" id="ARBA00023310"/>
    </source>
</evidence>
<evidence type="ECO:0000313" key="13">
    <source>
        <dbReference type="EMBL" id="KAK3098233.1"/>
    </source>
</evidence>
<keyword evidence="4" id="KW-0375">Hydrogen ion transport</keyword>
<comment type="caution">
    <text evidence="13">The sequence shown here is derived from an EMBL/GenBank/DDBJ whole genome shotgun (WGS) entry which is preliminary data.</text>
</comment>
<dbReference type="InterPro" id="IPR000711">
    <property type="entry name" value="ATPase_OSCP/dsu"/>
</dbReference>
<gene>
    <name evidence="13" type="ORF">FSP39_017435</name>
</gene>
<dbReference type="PANTHER" id="PTHR11910">
    <property type="entry name" value="ATP SYNTHASE DELTA CHAIN"/>
    <property type="match status" value="1"/>
</dbReference>
<keyword evidence="7" id="KW-0066">ATP synthesis</keyword>
<evidence type="ECO:0000256" key="1">
    <source>
        <dbReference type="ARBA" id="ARBA00004370"/>
    </source>
</evidence>
<protein>
    <recommendedName>
        <fullName evidence="10">ATP synthase peripheral stalk subunit OSCP, mitochondrial</fullName>
    </recommendedName>
    <alternativeName>
        <fullName evidence="11">ATP synthase subunit O</fullName>
    </alternativeName>
    <alternativeName>
        <fullName evidence="8">Oligomycin sensitivity conferral protein</fullName>
    </alternativeName>
</protein>
<sequence>MNEQARLFRHIGLSIERKAPVRQFSTSTVCRKIVQPPIQVYGLEGNYATALYSAASKEKKVDVVEKDLASFRELLKKDVKFADFLLDPTQNKKVKKEMMDKVVKKMNYSSLTANLVDALSENGRINRLDAVVKAFSKIMSAHRGEVLCTVITAQPLDDASSKELEGALKGFLKAGQKLQIEKEVDPSLVGGMIVNIGDKSQGRSFASTMKVLLALFPLLVLAMAAPADVNKRTLVKRAQEVMMFGNQQNRPKIAKKSDPNMLPGSTSEKDKNGLVEVEEAKDLPSSESKEDIKEDSKEKAVETEMGGVGSGETGTIASDDNETVKDKEDVESENNSDDKLDSSDEDMKAIQELEEVGKSQEGDNGLSNSSGQIDVDESETNNKEQDSNNLRNPYKLYQAYEAYQNLLSDTPNYFSYPVSLKDYFGSYLRRRRRAPSKFLLNKASKKIHRSKRDLPYDDEDDDDVYFNPYYFPEAASSYRFEPELIPEEEVEVNPYLLAKEVDTALPTESVNVPLPIPDGYEVQEIIYDGQPGFFIPARDDVNYTPTNKRSPYFFPFSEEPGTHYGAFIPQKREYVDSYERLVRLARALAMRPEGRERMLQSGETGQFICGPMVSLLLFLSDIQNKIISRGLSHHQFYEIDSSDEF</sequence>
<keyword evidence="6" id="KW-0472">Membrane</keyword>